<evidence type="ECO:0000256" key="1">
    <source>
        <dbReference type="SAM" id="SignalP"/>
    </source>
</evidence>
<protein>
    <recommendedName>
        <fullName evidence="4">Secreted protein</fullName>
    </recommendedName>
</protein>
<evidence type="ECO:0008006" key="4">
    <source>
        <dbReference type="Google" id="ProtNLM"/>
    </source>
</evidence>
<name>A0A8X6MVI2_NEPPI</name>
<evidence type="ECO:0000313" key="2">
    <source>
        <dbReference type="EMBL" id="GFS79958.1"/>
    </source>
</evidence>
<dbReference type="EMBL" id="BMAW01002711">
    <property type="protein sequence ID" value="GFS79958.1"/>
    <property type="molecule type" value="Genomic_DNA"/>
</dbReference>
<feature type="signal peptide" evidence="1">
    <location>
        <begin position="1"/>
        <end position="18"/>
    </location>
</feature>
<gene>
    <name evidence="2" type="ORF">NPIL_552151</name>
</gene>
<feature type="chain" id="PRO_5036464221" description="Secreted protein" evidence="1">
    <location>
        <begin position="19"/>
        <end position="110"/>
    </location>
</feature>
<sequence length="110" mass="12410">MGGGRWRILSVMTALCVAISDRKRRQYVMISNTGISNKKVNPYSRLPILRLTAYHHPQRTELLKAFPSVILKVLLSSSQIKWTEPTLLWLAEGRGNHAATLTYFAPFPGT</sequence>
<dbReference type="Proteomes" id="UP000887013">
    <property type="component" value="Unassembled WGS sequence"/>
</dbReference>
<keyword evidence="1" id="KW-0732">Signal</keyword>
<proteinExistence type="predicted"/>
<comment type="caution">
    <text evidence="2">The sequence shown here is derived from an EMBL/GenBank/DDBJ whole genome shotgun (WGS) entry which is preliminary data.</text>
</comment>
<reference evidence="2" key="1">
    <citation type="submission" date="2020-08" db="EMBL/GenBank/DDBJ databases">
        <title>Multicomponent nature underlies the extraordinary mechanical properties of spider dragline silk.</title>
        <authorList>
            <person name="Kono N."/>
            <person name="Nakamura H."/>
            <person name="Mori M."/>
            <person name="Yoshida Y."/>
            <person name="Ohtoshi R."/>
            <person name="Malay A.D."/>
            <person name="Moran D.A.P."/>
            <person name="Tomita M."/>
            <person name="Numata K."/>
            <person name="Arakawa K."/>
        </authorList>
    </citation>
    <scope>NUCLEOTIDE SEQUENCE</scope>
</reference>
<evidence type="ECO:0000313" key="3">
    <source>
        <dbReference type="Proteomes" id="UP000887013"/>
    </source>
</evidence>
<dbReference type="AlphaFoldDB" id="A0A8X6MVI2"/>
<organism evidence="2 3">
    <name type="scientific">Nephila pilipes</name>
    <name type="common">Giant wood spider</name>
    <name type="synonym">Nephila maculata</name>
    <dbReference type="NCBI Taxonomy" id="299642"/>
    <lineage>
        <taxon>Eukaryota</taxon>
        <taxon>Metazoa</taxon>
        <taxon>Ecdysozoa</taxon>
        <taxon>Arthropoda</taxon>
        <taxon>Chelicerata</taxon>
        <taxon>Arachnida</taxon>
        <taxon>Araneae</taxon>
        <taxon>Araneomorphae</taxon>
        <taxon>Entelegynae</taxon>
        <taxon>Araneoidea</taxon>
        <taxon>Nephilidae</taxon>
        <taxon>Nephila</taxon>
    </lineage>
</organism>
<keyword evidence="3" id="KW-1185">Reference proteome</keyword>
<accession>A0A8X6MVI2</accession>